<dbReference type="RefSeq" id="WP_378179924.1">
    <property type="nucleotide sequence ID" value="NZ_JBHTCR010000006.1"/>
</dbReference>
<comment type="caution">
    <text evidence="1">The sequence shown here is derived from an EMBL/GenBank/DDBJ whole genome shotgun (WGS) entry which is preliminary data.</text>
</comment>
<organism evidence="1 2">
    <name type="scientific">Chryseobacterium zhengzhouense</name>
    <dbReference type="NCBI Taxonomy" id="1636086"/>
    <lineage>
        <taxon>Bacteria</taxon>
        <taxon>Pseudomonadati</taxon>
        <taxon>Bacteroidota</taxon>
        <taxon>Flavobacteriia</taxon>
        <taxon>Flavobacteriales</taxon>
        <taxon>Weeksellaceae</taxon>
        <taxon>Chryseobacterium group</taxon>
        <taxon>Chryseobacterium</taxon>
    </lineage>
</organism>
<protein>
    <submittedName>
        <fullName evidence="1">DUF3575 domain-containing protein</fullName>
    </submittedName>
</protein>
<evidence type="ECO:0000313" key="1">
    <source>
        <dbReference type="EMBL" id="MFC7347709.1"/>
    </source>
</evidence>
<gene>
    <name evidence="1" type="ORF">ACFQO9_13370</name>
</gene>
<keyword evidence="2" id="KW-1185">Reference proteome</keyword>
<dbReference type="InterPro" id="IPR021958">
    <property type="entry name" value="DUF3575"/>
</dbReference>
<sequence length="218" mass="24930">MKLETTIKCMTRNFSIKITFTAAIFSVCKIYGQTEIKLNAAFLPLTMVNVAVEKSLNDKFSLHAEAFVSPWKSLYGKNMQFYMGTLEGRYYFDKVMEKWYIGAYGSLTAFNIQKWNYLRASSVYDVEGNSQILPDGNVRITERYQKGFALMVGISGGYHFTINEKLGLDVYAGISSVQSFYKGYFKDNGERYDDAKEWNKSGEIIPTRGGFMITYKLN</sequence>
<dbReference type="Pfam" id="PF12099">
    <property type="entry name" value="DUF3575"/>
    <property type="match status" value="1"/>
</dbReference>
<proteinExistence type="predicted"/>
<evidence type="ECO:0000313" key="2">
    <source>
        <dbReference type="Proteomes" id="UP001596550"/>
    </source>
</evidence>
<dbReference type="EMBL" id="JBHTCR010000006">
    <property type="protein sequence ID" value="MFC7347709.1"/>
    <property type="molecule type" value="Genomic_DNA"/>
</dbReference>
<reference evidence="2" key="1">
    <citation type="journal article" date="2019" name="Int. J. Syst. Evol. Microbiol.">
        <title>The Global Catalogue of Microorganisms (GCM) 10K type strain sequencing project: providing services to taxonomists for standard genome sequencing and annotation.</title>
        <authorList>
            <consortium name="The Broad Institute Genomics Platform"/>
            <consortium name="The Broad Institute Genome Sequencing Center for Infectious Disease"/>
            <person name="Wu L."/>
            <person name="Ma J."/>
        </authorList>
    </citation>
    <scope>NUCLEOTIDE SEQUENCE [LARGE SCALE GENOMIC DNA]</scope>
    <source>
        <strain evidence="2">CCUG 54781</strain>
    </source>
</reference>
<name>A0ABW2M0L9_9FLAO</name>
<accession>A0ABW2M0L9</accession>
<dbReference type="Proteomes" id="UP001596550">
    <property type="component" value="Unassembled WGS sequence"/>
</dbReference>